<dbReference type="SUPFAM" id="SSF55874">
    <property type="entry name" value="ATPase domain of HSP90 chaperone/DNA topoisomerase II/histidine kinase"/>
    <property type="match status" value="1"/>
</dbReference>
<organism evidence="17 18">
    <name type="scientific">Paenibacillus sambharensis</name>
    <dbReference type="NCBI Taxonomy" id="1803190"/>
    <lineage>
        <taxon>Bacteria</taxon>
        <taxon>Bacillati</taxon>
        <taxon>Bacillota</taxon>
        <taxon>Bacilli</taxon>
        <taxon>Bacillales</taxon>
        <taxon>Paenibacillaceae</taxon>
        <taxon>Paenibacillus</taxon>
    </lineage>
</organism>
<dbReference type="CDD" id="cd00082">
    <property type="entry name" value="HisKA"/>
    <property type="match status" value="1"/>
</dbReference>
<feature type="transmembrane region" description="Helical" evidence="14">
    <location>
        <begin position="354"/>
        <end position="374"/>
    </location>
</feature>
<dbReference type="PANTHER" id="PTHR45528">
    <property type="entry name" value="SENSOR HISTIDINE KINASE CPXA"/>
    <property type="match status" value="1"/>
</dbReference>
<feature type="transmembrane region" description="Helical" evidence="14">
    <location>
        <begin position="271"/>
        <end position="291"/>
    </location>
</feature>
<sequence length="740" mass="84802">MDTRWKNKALLAAWLLLFTYGMSGILTLFSDGSMYIRNNYFNTSEFRMELDRFIDYLSLYELNTLSKEELKQQITVSPEEIEEHRYRYGDLSEQVASIKQQYAGQIEEARASGEDEVAAFYKAERDRKIQDITENFQSDDHVKAKIVKEKEQRIDQQYKEFESLKSESVQDLAAFTYYFTEAETGKVFTNTKVEERADKGIEPKHMLFVQRYQPLRIEGRPFWYGISSELAELIDASRRGSVFTGEIGISNTAPENSYVLVNYYDYGFKRLAFYIYTIMGAAAFVYSIIVYRRRKHSYVEVAGLEKLEPYYRQIPLDIRAVVLILLGLLTGTLLLSADSNFYRQDAYGIITDSLTHLVVCTIFVSLVLIQGIWLKREFSSWPEVGSAWRRAFVHKVYQKLKDVFLVRSIALQWIMMMAFVFIMGLGFAVLMIEPEPEVFIIYTLMLLFLGLPILVAMVRRIGYFNQIVHQSSLMAAGDYQQDLPVKGRSALARLAGNINIMKGGIRSSQKEQAKSERLKTELITNVSHDLRTPLTSIITYTKLLKKGDLSEEDRSAFVEILDRKSQRLKVLIDDLFEATKMASGHIELARERVDLVQLLEQALAEHEEAINASALQFRTSVPDTPVVAIVDGQKLWRVFDNLIGNCLKYSLENTRVYISMKIEGGQAVITFKNVAKYELSENIDELFERFKRGDASRHTEGSGLGLAIAKSIMDLHDAQMDIDVDGDLFKVIITVDLEGR</sequence>
<dbReference type="SUPFAM" id="SSF47384">
    <property type="entry name" value="Homodimeric domain of signal transducing histidine kinase"/>
    <property type="match status" value="1"/>
</dbReference>
<dbReference type="CDD" id="cd06225">
    <property type="entry name" value="HAMP"/>
    <property type="match status" value="1"/>
</dbReference>
<evidence type="ECO:0000256" key="8">
    <source>
        <dbReference type="ARBA" id="ARBA00022741"/>
    </source>
</evidence>
<keyword evidence="5" id="KW-0597">Phosphoprotein</keyword>
<proteinExistence type="predicted"/>
<evidence type="ECO:0000256" key="6">
    <source>
        <dbReference type="ARBA" id="ARBA00022679"/>
    </source>
</evidence>
<dbReference type="EC" id="2.7.13.3" evidence="3"/>
<dbReference type="SMART" id="SM00388">
    <property type="entry name" value="HisKA"/>
    <property type="match status" value="1"/>
</dbReference>
<dbReference type="GO" id="GO:0000155">
    <property type="term" value="F:phosphorelay sensor kinase activity"/>
    <property type="evidence" value="ECO:0007669"/>
    <property type="project" value="InterPro"/>
</dbReference>
<dbReference type="Proteomes" id="UP000249522">
    <property type="component" value="Unassembled WGS sequence"/>
</dbReference>
<dbReference type="InterPro" id="IPR036890">
    <property type="entry name" value="HATPase_C_sf"/>
</dbReference>
<keyword evidence="12" id="KW-0902">Two-component regulatory system</keyword>
<feature type="transmembrane region" description="Helical" evidence="14">
    <location>
        <begin position="316"/>
        <end position="334"/>
    </location>
</feature>
<dbReference type="GO" id="GO:0005886">
    <property type="term" value="C:plasma membrane"/>
    <property type="evidence" value="ECO:0007669"/>
    <property type="project" value="UniProtKB-SubCell"/>
</dbReference>
<evidence type="ECO:0000256" key="2">
    <source>
        <dbReference type="ARBA" id="ARBA00004651"/>
    </source>
</evidence>
<dbReference type="InterPro" id="IPR036097">
    <property type="entry name" value="HisK_dim/P_sf"/>
</dbReference>
<dbReference type="EMBL" id="QKRB01000010">
    <property type="protein sequence ID" value="PZD97503.1"/>
    <property type="molecule type" value="Genomic_DNA"/>
</dbReference>
<keyword evidence="18" id="KW-1185">Reference proteome</keyword>
<comment type="caution">
    <text evidence="17">The sequence shown here is derived from an EMBL/GenBank/DDBJ whole genome shotgun (WGS) entry which is preliminary data.</text>
</comment>
<evidence type="ECO:0000256" key="10">
    <source>
        <dbReference type="ARBA" id="ARBA00022840"/>
    </source>
</evidence>
<evidence type="ECO:0000256" key="3">
    <source>
        <dbReference type="ARBA" id="ARBA00012438"/>
    </source>
</evidence>
<evidence type="ECO:0000259" key="16">
    <source>
        <dbReference type="PROSITE" id="PS50885"/>
    </source>
</evidence>
<evidence type="ECO:0000259" key="15">
    <source>
        <dbReference type="PROSITE" id="PS50109"/>
    </source>
</evidence>
<dbReference type="PROSITE" id="PS50885">
    <property type="entry name" value="HAMP"/>
    <property type="match status" value="1"/>
</dbReference>
<dbReference type="InterPro" id="IPR003661">
    <property type="entry name" value="HisK_dim/P_dom"/>
</dbReference>
<dbReference type="OrthoDB" id="9792991at2"/>
<keyword evidence="9 17" id="KW-0418">Kinase</keyword>
<keyword evidence="11 14" id="KW-1133">Transmembrane helix</keyword>
<name>A0A2W1LF96_9BACL</name>
<dbReference type="AlphaFoldDB" id="A0A2W1LF96"/>
<evidence type="ECO:0000256" key="5">
    <source>
        <dbReference type="ARBA" id="ARBA00022553"/>
    </source>
</evidence>
<feature type="domain" description="Histidine kinase" evidence="15">
    <location>
        <begin position="525"/>
        <end position="740"/>
    </location>
</feature>
<evidence type="ECO:0000256" key="4">
    <source>
        <dbReference type="ARBA" id="ARBA00022475"/>
    </source>
</evidence>
<evidence type="ECO:0000313" key="17">
    <source>
        <dbReference type="EMBL" id="PZD97503.1"/>
    </source>
</evidence>
<dbReference type="InterPro" id="IPR005467">
    <property type="entry name" value="His_kinase_dom"/>
</dbReference>
<dbReference type="InterPro" id="IPR003594">
    <property type="entry name" value="HATPase_dom"/>
</dbReference>
<dbReference type="Gene3D" id="3.30.565.10">
    <property type="entry name" value="Histidine kinase-like ATPase, C-terminal domain"/>
    <property type="match status" value="1"/>
</dbReference>
<dbReference type="Gene3D" id="1.10.287.130">
    <property type="match status" value="1"/>
</dbReference>
<evidence type="ECO:0000256" key="14">
    <source>
        <dbReference type="SAM" id="Phobius"/>
    </source>
</evidence>
<dbReference type="PROSITE" id="PS50109">
    <property type="entry name" value="HIS_KIN"/>
    <property type="match status" value="1"/>
</dbReference>
<evidence type="ECO:0000256" key="12">
    <source>
        <dbReference type="ARBA" id="ARBA00023012"/>
    </source>
</evidence>
<gene>
    <name evidence="17" type="ORF">DNH61_01100</name>
</gene>
<dbReference type="RefSeq" id="WP_111144864.1">
    <property type="nucleotide sequence ID" value="NZ_QKRB01000010.1"/>
</dbReference>
<feature type="transmembrane region" description="Helical" evidence="14">
    <location>
        <begin position="438"/>
        <end position="458"/>
    </location>
</feature>
<dbReference type="Pfam" id="PF00512">
    <property type="entry name" value="HisKA"/>
    <property type="match status" value="1"/>
</dbReference>
<keyword evidence="7 14" id="KW-0812">Transmembrane</keyword>
<keyword evidence="6" id="KW-0808">Transferase</keyword>
<evidence type="ECO:0000256" key="13">
    <source>
        <dbReference type="ARBA" id="ARBA00023136"/>
    </source>
</evidence>
<feature type="transmembrane region" description="Helical" evidence="14">
    <location>
        <begin position="409"/>
        <end position="432"/>
    </location>
</feature>
<accession>A0A2W1LF96</accession>
<keyword evidence="13 14" id="KW-0472">Membrane</keyword>
<feature type="domain" description="HAMP" evidence="16">
    <location>
        <begin position="465"/>
        <end position="510"/>
    </location>
</feature>
<protein>
    <recommendedName>
        <fullName evidence="3">histidine kinase</fullName>
        <ecNumber evidence="3">2.7.13.3</ecNumber>
    </recommendedName>
</protein>
<evidence type="ECO:0000256" key="7">
    <source>
        <dbReference type="ARBA" id="ARBA00022692"/>
    </source>
</evidence>
<dbReference type="FunFam" id="1.10.287.130:FF:000008">
    <property type="entry name" value="Two-component sensor histidine kinase"/>
    <property type="match status" value="1"/>
</dbReference>
<comment type="subcellular location">
    <subcellularLocation>
        <location evidence="2">Cell membrane</location>
        <topology evidence="2">Multi-pass membrane protein</topology>
    </subcellularLocation>
</comment>
<dbReference type="InterPro" id="IPR003660">
    <property type="entry name" value="HAMP_dom"/>
</dbReference>
<keyword evidence="10" id="KW-0067">ATP-binding</keyword>
<evidence type="ECO:0000256" key="1">
    <source>
        <dbReference type="ARBA" id="ARBA00000085"/>
    </source>
</evidence>
<dbReference type="Pfam" id="PF02518">
    <property type="entry name" value="HATPase_c"/>
    <property type="match status" value="1"/>
</dbReference>
<evidence type="ECO:0000256" key="9">
    <source>
        <dbReference type="ARBA" id="ARBA00022777"/>
    </source>
</evidence>
<dbReference type="InterPro" id="IPR050398">
    <property type="entry name" value="HssS/ArlS-like"/>
</dbReference>
<dbReference type="GO" id="GO:0005524">
    <property type="term" value="F:ATP binding"/>
    <property type="evidence" value="ECO:0007669"/>
    <property type="project" value="UniProtKB-KW"/>
</dbReference>
<evidence type="ECO:0000256" key="11">
    <source>
        <dbReference type="ARBA" id="ARBA00022989"/>
    </source>
</evidence>
<reference evidence="17 18" key="1">
    <citation type="submission" date="2018-06" db="EMBL/GenBank/DDBJ databases">
        <title>Paenibacillus imtechensis sp. nov.</title>
        <authorList>
            <person name="Pinnaka A.K."/>
            <person name="Singh H."/>
            <person name="Kaur M."/>
        </authorList>
    </citation>
    <scope>NUCLEOTIDE SEQUENCE [LARGE SCALE GENOMIC DNA]</scope>
    <source>
        <strain evidence="17 18">SMB1</strain>
    </source>
</reference>
<evidence type="ECO:0000313" key="18">
    <source>
        <dbReference type="Proteomes" id="UP000249522"/>
    </source>
</evidence>
<dbReference type="PANTHER" id="PTHR45528:SF1">
    <property type="entry name" value="SENSOR HISTIDINE KINASE CPXA"/>
    <property type="match status" value="1"/>
</dbReference>
<keyword evidence="4" id="KW-1003">Cell membrane</keyword>
<comment type="catalytic activity">
    <reaction evidence="1">
        <text>ATP + protein L-histidine = ADP + protein N-phospho-L-histidine.</text>
        <dbReference type="EC" id="2.7.13.3"/>
    </reaction>
</comment>
<dbReference type="SMART" id="SM00387">
    <property type="entry name" value="HATPase_c"/>
    <property type="match status" value="1"/>
</dbReference>
<keyword evidence="8" id="KW-0547">Nucleotide-binding</keyword>